<dbReference type="SUPFAM" id="SSF53335">
    <property type="entry name" value="S-adenosyl-L-methionine-dependent methyltransferases"/>
    <property type="match status" value="1"/>
</dbReference>
<dbReference type="RefSeq" id="WP_081200230.1">
    <property type="nucleotide sequence ID" value="NZ_FOCZ01000017.1"/>
</dbReference>
<feature type="active site" evidence="6">
    <location>
        <position position="85"/>
    </location>
</feature>
<dbReference type="STRING" id="354355.SAMN05660816_06034"/>
<sequence>MESIDFSKKLNEIGSVVSLYSGAGGMDIGFHLAGFNTLWANDIDKFATQSYESLFQNNVITTGNLVEQKIPKLSNVDLVIGGPPCQGFSVAGKMDPSDPRSKHVWNFLGIVEKLSPRGFVMENVKALGVNSRWEGLRESLIKEAQKLGYNTKLVILNAAHFGVPQARERMFLIGLKHKKPDEIVPLIKNKIVSVKDVLKSLPKFGDKGNDSICTAKITPAKNPVIRKSPFAGMLFNGQGRPINIEMPALTLPASMGGNRTPIIDQLQVEKETKNSWIIKYHKHLIKGGSPYNSVPEVLRRLTVEEAAAIQTFPKAMRFIGTQTTKFRQIGNAVPPLLAYYVALSLRNQLS</sequence>
<dbReference type="PROSITE" id="PS00095">
    <property type="entry name" value="C5_MTASE_2"/>
    <property type="match status" value="1"/>
</dbReference>
<keyword evidence="4" id="KW-0680">Restriction system</keyword>
<dbReference type="InterPro" id="IPR031303">
    <property type="entry name" value="C5_meth_CS"/>
</dbReference>
<dbReference type="GO" id="GO:0003677">
    <property type="term" value="F:DNA binding"/>
    <property type="evidence" value="ECO:0007669"/>
    <property type="project" value="TreeGrafter"/>
</dbReference>
<evidence type="ECO:0000256" key="8">
    <source>
        <dbReference type="RuleBase" id="RU000417"/>
    </source>
</evidence>
<proteinExistence type="inferred from homology"/>
<dbReference type="GO" id="GO:0003886">
    <property type="term" value="F:DNA (cytosine-5-)-methyltransferase activity"/>
    <property type="evidence" value="ECO:0007669"/>
    <property type="project" value="UniProtKB-EC"/>
</dbReference>
<keyword evidence="2 6" id="KW-0808">Transferase</keyword>
<reference evidence="10" key="1">
    <citation type="submission" date="2016-04" db="EMBL/GenBank/DDBJ databases">
        <authorList>
            <person name="Chen L."/>
            <person name="Zhuang W."/>
            <person name="Wang G."/>
        </authorList>
    </citation>
    <scope>NUCLEOTIDE SEQUENCE [LARGE SCALE GENOMIC DNA]</scope>
    <source>
        <strain evidence="10">17621</strain>
    </source>
</reference>
<gene>
    <name evidence="9" type="ORF">A4H97_28470</name>
</gene>
<dbReference type="OrthoDB" id="32195at2"/>
<dbReference type="Gene3D" id="3.90.120.10">
    <property type="entry name" value="DNA Methylase, subunit A, domain 2"/>
    <property type="match status" value="1"/>
</dbReference>
<dbReference type="GO" id="GO:0009307">
    <property type="term" value="P:DNA restriction-modification system"/>
    <property type="evidence" value="ECO:0007669"/>
    <property type="project" value="UniProtKB-KW"/>
</dbReference>
<protein>
    <recommendedName>
        <fullName evidence="8">Cytosine-specific methyltransferase</fullName>
        <ecNumber evidence="8">2.1.1.37</ecNumber>
    </recommendedName>
</protein>
<dbReference type="InterPro" id="IPR029063">
    <property type="entry name" value="SAM-dependent_MTases_sf"/>
</dbReference>
<dbReference type="PRINTS" id="PR00105">
    <property type="entry name" value="C5METTRFRASE"/>
</dbReference>
<comment type="similarity">
    <text evidence="6 7">Belongs to the class I-like SAM-binding methyltransferase superfamily. C5-methyltransferase family.</text>
</comment>
<dbReference type="GO" id="GO:0044027">
    <property type="term" value="P:negative regulation of gene expression via chromosomal CpG island methylation"/>
    <property type="evidence" value="ECO:0007669"/>
    <property type="project" value="TreeGrafter"/>
</dbReference>
<evidence type="ECO:0000256" key="3">
    <source>
        <dbReference type="ARBA" id="ARBA00022691"/>
    </source>
</evidence>
<dbReference type="Pfam" id="PF00145">
    <property type="entry name" value="DNA_methylase"/>
    <property type="match status" value="1"/>
</dbReference>
<dbReference type="InterPro" id="IPR001525">
    <property type="entry name" value="C5_MeTfrase"/>
</dbReference>
<dbReference type="InterPro" id="IPR050390">
    <property type="entry name" value="C5-Methyltransferase"/>
</dbReference>
<keyword evidence="1 6" id="KW-0489">Methyltransferase</keyword>
<dbReference type="PROSITE" id="PS00094">
    <property type="entry name" value="C5_MTASE_1"/>
    <property type="match status" value="1"/>
</dbReference>
<dbReference type="Gene3D" id="3.40.50.150">
    <property type="entry name" value="Vaccinia Virus protein VP39"/>
    <property type="match status" value="1"/>
</dbReference>
<keyword evidence="3 6" id="KW-0949">S-adenosyl-L-methionine</keyword>
<dbReference type="InterPro" id="IPR018117">
    <property type="entry name" value="C5_DNA_meth_AS"/>
</dbReference>
<comment type="caution">
    <text evidence="9">The sequence shown here is derived from an EMBL/GenBank/DDBJ whole genome shotgun (WGS) entry which is preliminary data.</text>
</comment>
<accession>A0A1V9ETC8</accession>
<comment type="catalytic activity">
    <reaction evidence="5 8">
        <text>a 2'-deoxycytidine in DNA + S-adenosyl-L-methionine = a 5-methyl-2'-deoxycytidine in DNA + S-adenosyl-L-homocysteine + H(+)</text>
        <dbReference type="Rhea" id="RHEA:13681"/>
        <dbReference type="Rhea" id="RHEA-COMP:11369"/>
        <dbReference type="Rhea" id="RHEA-COMP:11370"/>
        <dbReference type="ChEBI" id="CHEBI:15378"/>
        <dbReference type="ChEBI" id="CHEBI:57856"/>
        <dbReference type="ChEBI" id="CHEBI:59789"/>
        <dbReference type="ChEBI" id="CHEBI:85452"/>
        <dbReference type="ChEBI" id="CHEBI:85454"/>
        <dbReference type="EC" id="2.1.1.37"/>
    </reaction>
</comment>
<organism evidence="9 10">
    <name type="scientific">Niastella yeongjuensis</name>
    <dbReference type="NCBI Taxonomy" id="354355"/>
    <lineage>
        <taxon>Bacteria</taxon>
        <taxon>Pseudomonadati</taxon>
        <taxon>Bacteroidota</taxon>
        <taxon>Chitinophagia</taxon>
        <taxon>Chitinophagales</taxon>
        <taxon>Chitinophagaceae</taxon>
        <taxon>Niastella</taxon>
    </lineage>
</organism>
<dbReference type="PANTHER" id="PTHR10629">
    <property type="entry name" value="CYTOSINE-SPECIFIC METHYLTRANSFERASE"/>
    <property type="match status" value="1"/>
</dbReference>
<dbReference type="EMBL" id="LVXG01000015">
    <property type="protein sequence ID" value="OQP49282.1"/>
    <property type="molecule type" value="Genomic_DNA"/>
</dbReference>
<evidence type="ECO:0000256" key="1">
    <source>
        <dbReference type="ARBA" id="ARBA00022603"/>
    </source>
</evidence>
<evidence type="ECO:0000256" key="2">
    <source>
        <dbReference type="ARBA" id="ARBA00022679"/>
    </source>
</evidence>
<dbReference type="Proteomes" id="UP000192610">
    <property type="component" value="Unassembled WGS sequence"/>
</dbReference>
<evidence type="ECO:0000313" key="10">
    <source>
        <dbReference type="Proteomes" id="UP000192610"/>
    </source>
</evidence>
<dbReference type="GO" id="GO:0032259">
    <property type="term" value="P:methylation"/>
    <property type="evidence" value="ECO:0007669"/>
    <property type="project" value="UniProtKB-KW"/>
</dbReference>
<dbReference type="AlphaFoldDB" id="A0A1V9ETC8"/>
<dbReference type="PANTHER" id="PTHR10629:SF52">
    <property type="entry name" value="DNA (CYTOSINE-5)-METHYLTRANSFERASE 1"/>
    <property type="match status" value="1"/>
</dbReference>
<evidence type="ECO:0000256" key="7">
    <source>
        <dbReference type="RuleBase" id="RU000416"/>
    </source>
</evidence>
<evidence type="ECO:0000256" key="5">
    <source>
        <dbReference type="ARBA" id="ARBA00047422"/>
    </source>
</evidence>
<evidence type="ECO:0000313" key="9">
    <source>
        <dbReference type="EMBL" id="OQP49282.1"/>
    </source>
</evidence>
<evidence type="ECO:0000256" key="4">
    <source>
        <dbReference type="ARBA" id="ARBA00022747"/>
    </source>
</evidence>
<keyword evidence="10" id="KW-1185">Reference proteome</keyword>
<dbReference type="EC" id="2.1.1.37" evidence="8"/>
<dbReference type="PROSITE" id="PS51679">
    <property type="entry name" value="SAM_MT_C5"/>
    <property type="match status" value="1"/>
</dbReference>
<evidence type="ECO:0000256" key="6">
    <source>
        <dbReference type="PROSITE-ProRule" id="PRU01016"/>
    </source>
</evidence>
<dbReference type="NCBIfam" id="TIGR00675">
    <property type="entry name" value="dcm"/>
    <property type="match status" value="1"/>
</dbReference>
<name>A0A1V9ETC8_9BACT</name>